<evidence type="ECO:0000313" key="3">
    <source>
        <dbReference type="Proteomes" id="UP001165583"/>
    </source>
</evidence>
<gene>
    <name evidence="2" type="ORF">NZK81_03865</name>
</gene>
<name>A0ABT2I1J2_9SPHN</name>
<dbReference type="Proteomes" id="UP001165583">
    <property type="component" value="Unassembled WGS sequence"/>
</dbReference>
<accession>A0ABT2I1J2</accession>
<keyword evidence="3" id="KW-1185">Reference proteome</keyword>
<feature type="compositionally biased region" description="Basic residues" evidence="1">
    <location>
        <begin position="29"/>
        <end position="42"/>
    </location>
</feature>
<feature type="region of interest" description="Disordered" evidence="1">
    <location>
        <begin position="27"/>
        <end position="75"/>
    </location>
</feature>
<evidence type="ECO:0000313" key="2">
    <source>
        <dbReference type="EMBL" id="MCT2398678.1"/>
    </source>
</evidence>
<comment type="caution">
    <text evidence="2">The sequence shown here is derived from an EMBL/GenBank/DDBJ whole genome shotgun (WGS) entry which is preliminary data.</text>
</comment>
<dbReference type="EMBL" id="JANZXA010000002">
    <property type="protein sequence ID" value="MCT2398678.1"/>
    <property type="molecule type" value="Genomic_DNA"/>
</dbReference>
<evidence type="ECO:0000256" key="1">
    <source>
        <dbReference type="SAM" id="MobiDB-lite"/>
    </source>
</evidence>
<sequence>MQKLILAGDGVQEDIVVCWMAEKSGSVALRHRPTPREPRHRQPNSGESTSSERAIIKGSPFNAQSDESCGEVRTSGGIEDTFSKLHGSIMTMLPNFCNVGVSGTAAFEARIRNS</sequence>
<proteinExistence type="predicted"/>
<protein>
    <submittedName>
        <fullName evidence="2">Uncharacterized protein</fullName>
    </submittedName>
</protein>
<organism evidence="2 3">
    <name type="scientific">Novosphingobium mangrovi</name>
    <name type="common">ex Huang et al. 2023</name>
    <dbReference type="NCBI Taxonomy" id="2976432"/>
    <lineage>
        <taxon>Bacteria</taxon>
        <taxon>Pseudomonadati</taxon>
        <taxon>Pseudomonadota</taxon>
        <taxon>Alphaproteobacteria</taxon>
        <taxon>Sphingomonadales</taxon>
        <taxon>Sphingomonadaceae</taxon>
        <taxon>Novosphingobium</taxon>
    </lineage>
</organism>
<reference evidence="2" key="1">
    <citation type="submission" date="2022-09" db="EMBL/GenBank/DDBJ databases">
        <title>Novosphingobium sp. Nov., a polycyclic aromatic hydrocarbon-degrading bacterium isolated form mangrove sediments in HongKong.</title>
        <authorList>
            <person name="Hu Z."/>
        </authorList>
    </citation>
    <scope>NUCLEOTIDE SEQUENCE</scope>
    <source>
        <strain evidence="2">HK4-1</strain>
    </source>
</reference>
<dbReference type="RefSeq" id="WP_260044077.1">
    <property type="nucleotide sequence ID" value="NZ_JANZXA010000002.1"/>
</dbReference>